<sequence length="204" mass="24118">MKAEKDISKNGNLNPEGLNYYDTYKKKYKQRYSKKSGLAKLNCYCEKIVFDKIDKVFNLAEKTQNDKTYFKRKTRNKYIITFIIFGLLPILGLILPLLFYNYNIFFGNYCFSDCNKTHGSSESEKTKIHSDKNIKLLPFEEHTLEIFEVLNYIYLCVTLIIAIVVPIYVLWKIVKYEGLRAGKSRMNIKEYYQLMKNSSLKKLK</sequence>
<reference evidence="2 3" key="1">
    <citation type="submission" date="2011-09" db="EMBL/GenBank/DDBJ databases">
        <title>The Genome Sequence of Plasmodium vivax North Korean.</title>
        <authorList>
            <consortium name="The Broad Institute Genome Sequencing Platform"/>
            <consortium name="The Broad Institute Genome Sequencing Center for Infectious Disease"/>
            <person name="Neafsey D."/>
            <person name="Carlton J."/>
            <person name="Barnwell J."/>
            <person name="Collins W."/>
            <person name="Escalante A."/>
            <person name="Mullikin J."/>
            <person name="Saul A."/>
            <person name="Guigo R."/>
            <person name="Camara F."/>
            <person name="Young S.K."/>
            <person name="Zeng Q."/>
            <person name="Gargeya S."/>
            <person name="Fitzgerald M."/>
            <person name="Haas B."/>
            <person name="Abouelleil A."/>
            <person name="Alvarado L."/>
            <person name="Arachchi H.M."/>
            <person name="Berlin A."/>
            <person name="Brown A."/>
            <person name="Chapman S.B."/>
            <person name="Chen Z."/>
            <person name="Dunbar C."/>
            <person name="Freedman E."/>
            <person name="Gearin G."/>
            <person name="Gellesch M."/>
            <person name="Goldberg J."/>
            <person name="Griggs A."/>
            <person name="Gujja S."/>
            <person name="Heiman D."/>
            <person name="Howarth C."/>
            <person name="Larson L."/>
            <person name="Lui A."/>
            <person name="MacDonald P.J.P."/>
            <person name="Montmayeur A."/>
            <person name="Murphy C."/>
            <person name="Neiman D."/>
            <person name="Pearson M."/>
            <person name="Priest M."/>
            <person name="Roberts A."/>
            <person name="Saif S."/>
            <person name="Shea T."/>
            <person name="Shenoy N."/>
            <person name="Sisk P."/>
            <person name="Stolte C."/>
            <person name="Sykes S."/>
            <person name="Wortman J."/>
            <person name="Nusbaum C."/>
            <person name="Birren B."/>
        </authorList>
    </citation>
    <scope>NUCLEOTIDE SEQUENCE [LARGE SCALE GENOMIC DNA]</scope>
    <source>
        <strain evidence="2 3">North Korean</strain>
    </source>
</reference>
<accession>A0A0J9TVV6</accession>
<evidence type="ECO:0000313" key="2">
    <source>
        <dbReference type="EMBL" id="KMZ98967.1"/>
    </source>
</evidence>
<feature type="transmembrane region" description="Helical" evidence="1">
    <location>
        <begin position="78"/>
        <end position="99"/>
    </location>
</feature>
<keyword evidence="1" id="KW-1133">Transmembrane helix</keyword>
<dbReference type="InterPro" id="IPR022139">
    <property type="entry name" value="Fam-L/Fam-M-like_plasmodium"/>
</dbReference>
<feature type="transmembrane region" description="Helical" evidence="1">
    <location>
        <begin position="152"/>
        <end position="171"/>
    </location>
</feature>
<keyword evidence="1" id="KW-0472">Membrane</keyword>
<dbReference type="Proteomes" id="UP000053239">
    <property type="component" value="Unassembled WGS sequence"/>
</dbReference>
<name>A0A0J9TVV6_PLAVI</name>
<proteinExistence type="predicted"/>
<dbReference type="OrthoDB" id="389443at2759"/>
<evidence type="ECO:0008006" key="4">
    <source>
        <dbReference type="Google" id="ProtNLM"/>
    </source>
</evidence>
<protein>
    <recommendedName>
        <fullName evidence="4">Variable surface protein</fullName>
    </recommendedName>
</protein>
<keyword evidence="1" id="KW-0812">Transmembrane</keyword>
<organism evidence="2 3">
    <name type="scientific">Plasmodium vivax North Korean</name>
    <dbReference type="NCBI Taxonomy" id="1035514"/>
    <lineage>
        <taxon>Eukaryota</taxon>
        <taxon>Sar</taxon>
        <taxon>Alveolata</taxon>
        <taxon>Apicomplexa</taxon>
        <taxon>Aconoidasida</taxon>
        <taxon>Haemosporida</taxon>
        <taxon>Plasmodiidae</taxon>
        <taxon>Plasmodium</taxon>
        <taxon>Plasmodium (Plasmodium)</taxon>
    </lineage>
</organism>
<gene>
    <name evidence="2" type="ORF">PVNG_05679</name>
</gene>
<evidence type="ECO:0000313" key="3">
    <source>
        <dbReference type="Proteomes" id="UP000053239"/>
    </source>
</evidence>
<dbReference type="EMBL" id="KQ235436">
    <property type="protein sequence ID" value="KMZ98967.1"/>
    <property type="molecule type" value="Genomic_DNA"/>
</dbReference>
<dbReference type="Pfam" id="PF12420">
    <property type="entry name" value="DUF3671"/>
    <property type="match status" value="1"/>
</dbReference>
<dbReference type="AlphaFoldDB" id="A0A0J9TVV6"/>
<evidence type="ECO:0000256" key="1">
    <source>
        <dbReference type="SAM" id="Phobius"/>
    </source>
</evidence>